<dbReference type="GO" id="GO:0009089">
    <property type="term" value="P:lysine biosynthetic process via diaminopimelate"/>
    <property type="evidence" value="ECO:0007669"/>
    <property type="project" value="UniProtKB-UniPathway"/>
</dbReference>
<comment type="catalytic activity">
    <reaction evidence="7">
        <text>(2S,6S)-2,6-diaminopimelate = meso-2,6-diaminopimelate</text>
        <dbReference type="Rhea" id="RHEA:15393"/>
        <dbReference type="ChEBI" id="CHEBI:57609"/>
        <dbReference type="ChEBI" id="CHEBI:57791"/>
        <dbReference type="EC" id="5.1.1.7"/>
    </reaction>
</comment>
<gene>
    <name evidence="8" type="ORF">METZ01_LOCUS377983</name>
</gene>
<name>A0A382TSW5_9ZZZZ</name>
<accession>A0A382TSW5</accession>
<sequence length="180" mass="20634">MNKFDFYKYQGNGNDFIIIDSRNNNLFRSLLSNKSFNVKRLCDRNFGIGADGIIFIVNPDNDNDSRMIIFNSDGSEAEMCGNGIRCMIEYLNNQEDSQINKSEYSIETKAGLKVAKYNSGKITVRMGKPIFENKLIPTIMNKNINELLTDEFNYEKFNIQGYAVGMGNPHLIFFVEDLDF</sequence>
<dbReference type="InterPro" id="IPR018510">
    <property type="entry name" value="DAP_epimerase_AS"/>
</dbReference>
<dbReference type="AlphaFoldDB" id="A0A382TSW5"/>
<protein>
    <recommendedName>
        <fullName evidence="3">diaminopimelate epimerase</fullName>
        <ecNumber evidence="3">5.1.1.7</ecNumber>
    </recommendedName>
</protein>
<organism evidence="8">
    <name type="scientific">marine metagenome</name>
    <dbReference type="NCBI Taxonomy" id="408172"/>
    <lineage>
        <taxon>unclassified sequences</taxon>
        <taxon>metagenomes</taxon>
        <taxon>ecological metagenomes</taxon>
    </lineage>
</organism>
<evidence type="ECO:0000256" key="6">
    <source>
        <dbReference type="ARBA" id="ARBA00023235"/>
    </source>
</evidence>
<evidence type="ECO:0000256" key="4">
    <source>
        <dbReference type="ARBA" id="ARBA00022605"/>
    </source>
</evidence>
<comment type="similarity">
    <text evidence="2">Belongs to the diaminopimelate epimerase family.</text>
</comment>
<dbReference type="EC" id="5.1.1.7" evidence="3"/>
<feature type="non-terminal residue" evidence="8">
    <location>
        <position position="180"/>
    </location>
</feature>
<keyword evidence="5" id="KW-0457">Lysine biosynthesis</keyword>
<dbReference type="NCBIfam" id="TIGR00652">
    <property type="entry name" value="DapF"/>
    <property type="match status" value="1"/>
</dbReference>
<dbReference type="Pfam" id="PF01678">
    <property type="entry name" value="DAP_epimerase"/>
    <property type="match status" value="1"/>
</dbReference>
<proteinExistence type="inferred from homology"/>
<reference evidence="8" key="1">
    <citation type="submission" date="2018-05" db="EMBL/GenBank/DDBJ databases">
        <authorList>
            <person name="Lanie J.A."/>
            <person name="Ng W.-L."/>
            <person name="Kazmierczak K.M."/>
            <person name="Andrzejewski T.M."/>
            <person name="Davidsen T.M."/>
            <person name="Wayne K.J."/>
            <person name="Tettelin H."/>
            <person name="Glass J.I."/>
            <person name="Rusch D."/>
            <person name="Podicherti R."/>
            <person name="Tsui H.-C.T."/>
            <person name="Winkler M.E."/>
        </authorList>
    </citation>
    <scope>NUCLEOTIDE SEQUENCE</scope>
</reference>
<dbReference type="UniPathway" id="UPA00034">
    <property type="reaction ID" value="UER00025"/>
</dbReference>
<dbReference type="GO" id="GO:0008837">
    <property type="term" value="F:diaminopimelate epimerase activity"/>
    <property type="evidence" value="ECO:0007669"/>
    <property type="project" value="UniProtKB-EC"/>
</dbReference>
<comment type="pathway">
    <text evidence="1">Amino-acid biosynthesis; L-lysine biosynthesis via DAP pathway; DL-2,6-diaminopimelate from LL-2,6-diaminopimelate: step 1/1.</text>
</comment>
<dbReference type="InterPro" id="IPR001653">
    <property type="entry name" value="DAP_epimerase_DapF"/>
</dbReference>
<evidence type="ECO:0000256" key="2">
    <source>
        <dbReference type="ARBA" id="ARBA00010219"/>
    </source>
</evidence>
<dbReference type="Gene3D" id="3.10.310.10">
    <property type="entry name" value="Diaminopimelate Epimerase, Chain A, domain 1"/>
    <property type="match status" value="2"/>
</dbReference>
<evidence type="ECO:0000256" key="7">
    <source>
        <dbReference type="ARBA" id="ARBA00051712"/>
    </source>
</evidence>
<evidence type="ECO:0000256" key="1">
    <source>
        <dbReference type="ARBA" id="ARBA00005196"/>
    </source>
</evidence>
<evidence type="ECO:0000256" key="3">
    <source>
        <dbReference type="ARBA" id="ARBA00013080"/>
    </source>
</evidence>
<dbReference type="PROSITE" id="PS01326">
    <property type="entry name" value="DAP_EPIMERASE"/>
    <property type="match status" value="1"/>
</dbReference>
<dbReference type="PANTHER" id="PTHR31689:SF0">
    <property type="entry name" value="DIAMINOPIMELATE EPIMERASE"/>
    <property type="match status" value="1"/>
</dbReference>
<evidence type="ECO:0000313" key="8">
    <source>
        <dbReference type="EMBL" id="SVD25129.1"/>
    </source>
</evidence>
<evidence type="ECO:0000256" key="5">
    <source>
        <dbReference type="ARBA" id="ARBA00023154"/>
    </source>
</evidence>
<dbReference type="PANTHER" id="PTHR31689">
    <property type="entry name" value="DIAMINOPIMELATE EPIMERASE, CHLOROPLASTIC"/>
    <property type="match status" value="1"/>
</dbReference>
<keyword evidence="4" id="KW-0028">Amino-acid biosynthesis</keyword>
<keyword evidence="6" id="KW-0413">Isomerase</keyword>
<dbReference type="EMBL" id="UINC01138900">
    <property type="protein sequence ID" value="SVD25129.1"/>
    <property type="molecule type" value="Genomic_DNA"/>
</dbReference>
<dbReference type="GO" id="GO:0005829">
    <property type="term" value="C:cytosol"/>
    <property type="evidence" value="ECO:0007669"/>
    <property type="project" value="TreeGrafter"/>
</dbReference>
<dbReference type="SUPFAM" id="SSF54506">
    <property type="entry name" value="Diaminopimelate epimerase-like"/>
    <property type="match status" value="1"/>
</dbReference>